<feature type="transmembrane region" description="Helical" evidence="1">
    <location>
        <begin position="40"/>
        <end position="64"/>
    </location>
</feature>
<comment type="caution">
    <text evidence="2">The sequence shown here is derived from an EMBL/GenBank/DDBJ whole genome shotgun (WGS) entry which is preliminary data.</text>
</comment>
<name>A0A429Z7T2_9ENTE</name>
<proteinExistence type="predicted"/>
<accession>A0A429Z7T2</accession>
<sequence>MTKRQLSRRIVGMQLFLLAILVLLTGRILPQENLSKITYGLLGLGGVSVLGLPMILMGTLPSPFPLFFRKSWQEGLMLVGYVFLLLLLLSFQSISLLS</sequence>
<evidence type="ECO:0000256" key="1">
    <source>
        <dbReference type="SAM" id="Phobius"/>
    </source>
</evidence>
<dbReference type="EMBL" id="PXZH01000001">
    <property type="protein sequence ID" value="RST89790.1"/>
    <property type="molecule type" value="Genomic_DNA"/>
</dbReference>
<keyword evidence="1" id="KW-0812">Transmembrane</keyword>
<gene>
    <name evidence="2" type="ORF">C7P63_01550</name>
</gene>
<dbReference type="AlphaFoldDB" id="A0A429Z7T2"/>
<keyword evidence="1" id="KW-0472">Membrane</keyword>
<dbReference type="RefSeq" id="WP_125942400.1">
    <property type="nucleotide sequence ID" value="NZ_PXZH01000001.1"/>
</dbReference>
<keyword evidence="1" id="KW-1133">Transmembrane helix</keyword>
<feature type="transmembrane region" description="Helical" evidence="1">
    <location>
        <begin position="76"/>
        <end position="97"/>
    </location>
</feature>
<evidence type="ECO:0000313" key="3">
    <source>
        <dbReference type="Proteomes" id="UP000277864"/>
    </source>
</evidence>
<evidence type="ECO:0000313" key="2">
    <source>
        <dbReference type="EMBL" id="RST89790.1"/>
    </source>
</evidence>
<dbReference type="Proteomes" id="UP000277864">
    <property type="component" value="Unassembled WGS sequence"/>
</dbReference>
<keyword evidence="3" id="KW-1185">Reference proteome</keyword>
<organism evidence="2 3">
    <name type="scientific">Vagococcus humatus</name>
    <dbReference type="NCBI Taxonomy" id="1889241"/>
    <lineage>
        <taxon>Bacteria</taxon>
        <taxon>Bacillati</taxon>
        <taxon>Bacillota</taxon>
        <taxon>Bacilli</taxon>
        <taxon>Lactobacillales</taxon>
        <taxon>Enterococcaceae</taxon>
        <taxon>Vagococcus</taxon>
    </lineage>
</organism>
<reference evidence="2 3" key="1">
    <citation type="submission" date="2018-03" db="EMBL/GenBank/DDBJ databases">
        <authorList>
            <person name="Gulvik C.A."/>
        </authorList>
    </citation>
    <scope>NUCLEOTIDE SEQUENCE [LARGE SCALE GENOMIC DNA]</scope>
    <source>
        <strain evidence="2 3">JCM 31581</strain>
    </source>
</reference>
<protein>
    <submittedName>
        <fullName evidence="2">Uncharacterized protein</fullName>
    </submittedName>
</protein>